<dbReference type="Proteomes" id="UP000827092">
    <property type="component" value="Unassembled WGS sequence"/>
</dbReference>
<gene>
    <name evidence="2" type="ORF">JTE90_005459</name>
</gene>
<dbReference type="GO" id="GO:0005739">
    <property type="term" value="C:mitochondrion"/>
    <property type="evidence" value="ECO:0007669"/>
    <property type="project" value="TreeGrafter"/>
</dbReference>
<name>A0AAV6U5F1_9ARAC</name>
<organism evidence="2 3">
    <name type="scientific">Oedothorax gibbosus</name>
    <dbReference type="NCBI Taxonomy" id="931172"/>
    <lineage>
        <taxon>Eukaryota</taxon>
        <taxon>Metazoa</taxon>
        <taxon>Ecdysozoa</taxon>
        <taxon>Arthropoda</taxon>
        <taxon>Chelicerata</taxon>
        <taxon>Arachnida</taxon>
        <taxon>Araneae</taxon>
        <taxon>Araneomorphae</taxon>
        <taxon>Entelegynae</taxon>
        <taxon>Araneoidea</taxon>
        <taxon>Linyphiidae</taxon>
        <taxon>Erigoninae</taxon>
        <taxon>Oedothorax</taxon>
    </lineage>
</organism>
<keyword evidence="3" id="KW-1185">Reference proteome</keyword>
<comment type="caution">
    <text evidence="2">The sequence shown here is derived from an EMBL/GenBank/DDBJ whole genome shotgun (WGS) entry which is preliminary data.</text>
</comment>
<evidence type="ECO:0008006" key="4">
    <source>
        <dbReference type="Google" id="ProtNLM"/>
    </source>
</evidence>
<evidence type="ECO:0000313" key="2">
    <source>
        <dbReference type="EMBL" id="KAG8179103.1"/>
    </source>
</evidence>
<dbReference type="Gene3D" id="1.10.600.10">
    <property type="entry name" value="Farnesyl Diphosphate Synthase"/>
    <property type="match status" value="1"/>
</dbReference>
<sequence length="403" mass="44365">MISQKLISRNYCGLKCALFSLETKCVCRSLSSQISTITPVSPKWSASSKTHDWNRAVTEAEKIVGYPTTFFSLKCLMSEEFTNVAMHLRKLVGTNHPILKTAKRLVYHGRANMQTRGLIVLLLSKATGHASTCSDLNTANTTGVTSRQQTLAELTEMIHTAHLIHKGILNLSPTVVPDENTRQDLQFGNKISILSGDYLLANACKGLANLRNCKVVDLISQAIANFMQAEFLGEHDKQGHPLPVKGASLASWEEKHCLAAGSLLANSCKSTVELAGFDEALQAKAHEFGRNLALAWEAYSDLQPFVDISNNPAGTKFDLVSLPVIFHLERNLEKVDAIRLQIGDDISNFDYKSLHESIMVDDSVLKTKKLLEQYSQKAEELLPHFGSSAATKALSNIINSIRE</sequence>
<protein>
    <recommendedName>
        <fullName evidence="4">Decaprenyl-diphosphate synthase subunit 2</fullName>
    </recommendedName>
</protein>
<dbReference type="GO" id="GO:1990234">
    <property type="term" value="C:transferase complex"/>
    <property type="evidence" value="ECO:0007669"/>
    <property type="project" value="TreeGrafter"/>
</dbReference>
<dbReference type="InterPro" id="IPR008949">
    <property type="entry name" value="Isoprenoid_synthase_dom_sf"/>
</dbReference>
<proteinExistence type="inferred from homology"/>
<dbReference type="InterPro" id="IPR000092">
    <property type="entry name" value="Polyprenyl_synt"/>
</dbReference>
<evidence type="ECO:0000256" key="1">
    <source>
        <dbReference type="RuleBase" id="RU004466"/>
    </source>
</evidence>
<dbReference type="GO" id="GO:0006744">
    <property type="term" value="P:ubiquinone biosynthetic process"/>
    <property type="evidence" value="ECO:0007669"/>
    <property type="project" value="TreeGrafter"/>
</dbReference>
<dbReference type="AlphaFoldDB" id="A0AAV6U5F1"/>
<comment type="similarity">
    <text evidence="1">Belongs to the FPP/GGPP synthase family.</text>
</comment>
<dbReference type="Pfam" id="PF00348">
    <property type="entry name" value="polyprenyl_synt"/>
    <property type="match status" value="1"/>
</dbReference>
<dbReference type="GO" id="GO:0042811">
    <property type="term" value="P:pheromone biosynthetic process"/>
    <property type="evidence" value="ECO:0007669"/>
    <property type="project" value="UniProtKB-ARBA"/>
</dbReference>
<accession>A0AAV6U5F1</accession>
<keyword evidence="1" id="KW-0808">Transferase</keyword>
<evidence type="ECO:0000313" key="3">
    <source>
        <dbReference type="Proteomes" id="UP000827092"/>
    </source>
</evidence>
<dbReference type="EMBL" id="JAFNEN010000649">
    <property type="protein sequence ID" value="KAG8179103.1"/>
    <property type="molecule type" value="Genomic_DNA"/>
</dbReference>
<reference evidence="2 3" key="1">
    <citation type="journal article" date="2022" name="Nat. Ecol. Evol.">
        <title>A masculinizing supergene underlies an exaggerated male reproductive morph in a spider.</title>
        <authorList>
            <person name="Hendrickx F."/>
            <person name="De Corte Z."/>
            <person name="Sonet G."/>
            <person name="Van Belleghem S.M."/>
            <person name="Kostlbacher S."/>
            <person name="Vangestel C."/>
        </authorList>
    </citation>
    <scope>NUCLEOTIDE SEQUENCE [LARGE SCALE GENOMIC DNA]</scope>
    <source>
        <strain evidence="2">W744_W776</strain>
    </source>
</reference>
<dbReference type="GO" id="GO:0008299">
    <property type="term" value="P:isoprenoid biosynthetic process"/>
    <property type="evidence" value="ECO:0007669"/>
    <property type="project" value="InterPro"/>
</dbReference>
<dbReference type="GO" id="GO:0004659">
    <property type="term" value="F:prenyltransferase activity"/>
    <property type="evidence" value="ECO:0007669"/>
    <property type="project" value="InterPro"/>
</dbReference>
<dbReference type="SUPFAM" id="SSF48576">
    <property type="entry name" value="Terpenoid synthases"/>
    <property type="match status" value="1"/>
</dbReference>
<dbReference type="PANTHER" id="PTHR12001:SF55">
    <property type="entry name" value="ALL TRANS-POLYPRENYL-DIPHOSPHATE SYNTHASE PDSS2"/>
    <property type="match status" value="1"/>
</dbReference>
<dbReference type="PANTHER" id="PTHR12001">
    <property type="entry name" value="GERANYLGERANYL PYROPHOSPHATE SYNTHASE"/>
    <property type="match status" value="1"/>
</dbReference>